<dbReference type="AlphaFoldDB" id="A0A7W8DJ08"/>
<gene>
    <name evidence="1" type="ORF">HNQ65_001103</name>
</gene>
<dbReference type="RefSeq" id="WP_221306046.1">
    <property type="nucleotide sequence ID" value="NZ_JACHIG010000002.1"/>
</dbReference>
<organism evidence="1 2">
    <name type="scientific">Prosthecobacter vanneervenii</name>
    <dbReference type="NCBI Taxonomy" id="48466"/>
    <lineage>
        <taxon>Bacteria</taxon>
        <taxon>Pseudomonadati</taxon>
        <taxon>Verrucomicrobiota</taxon>
        <taxon>Verrucomicrobiia</taxon>
        <taxon>Verrucomicrobiales</taxon>
        <taxon>Verrucomicrobiaceae</taxon>
        <taxon>Prosthecobacter</taxon>
    </lineage>
</organism>
<reference evidence="1 2" key="1">
    <citation type="submission" date="2020-08" db="EMBL/GenBank/DDBJ databases">
        <title>Genomic Encyclopedia of Type Strains, Phase IV (KMG-IV): sequencing the most valuable type-strain genomes for metagenomic binning, comparative biology and taxonomic classification.</title>
        <authorList>
            <person name="Goeker M."/>
        </authorList>
    </citation>
    <scope>NUCLEOTIDE SEQUENCE [LARGE SCALE GENOMIC DNA]</scope>
    <source>
        <strain evidence="1 2">DSM 12252</strain>
    </source>
</reference>
<accession>A0A7W8DJ08</accession>
<dbReference type="Proteomes" id="UP000590740">
    <property type="component" value="Unassembled WGS sequence"/>
</dbReference>
<sequence>MGLPTKVRIISRKASEHWYSNLPSAIAQAMEFTKGETVEWIIADKGHLILARKEVPANPVDIQKIRHGLPERPVAPAPRLRLLSGCFRRLLRPQARRPHARLSAVP</sequence>
<proteinExistence type="predicted"/>
<name>A0A7W8DJ08_9BACT</name>
<dbReference type="EMBL" id="JACHIG010000002">
    <property type="protein sequence ID" value="MBB5031535.1"/>
    <property type="molecule type" value="Genomic_DNA"/>
</dbReference>
<evidence type="ECO:0000313" key="2">
    <source>
        <dbReference type="Proteomes" id="UP000590740"/>
    </source>
</evidence>
<comment type="caution">
    <text evidence="1">The sequence shown here is derived from an EMBL/GenBank/DDBJ whole genome shotgun (WGS) entry which is preliminary data.</text>
</comment>
<keyword evidence="2" id="KW-1185">Reference proteome</keyword>
<evidence type="ECO:0000313" key="1">
    <source>
        <dbReference type="EMBL" id="MBB5031535.1"/>
    </source>
</evidence>
<protein>
    <submittedName>
        <fullName evidence="1">Uncharacterized protein</fullName>
    </submittedName>
</protein>